<name>A0ABR9PLB1_9BACT</name>
<evidence type="ECO:0000256" key="3">
    <source>
        <dbReference type="ARBA" id="ARBA00022475"/>
    </source>
</evidence>
<keyword evidence="3" id="KW-1003">Cell membrane</keyword>
<dbReference type="Gene3D" id="1.20.1250.20">
    <property type="entry name" value="MFS general substrate transporter like domains"/>
    <property type="match status" value="1"/>
</dbReference>
<dbReference type="PANTHER" id="PTHR43266:SF2">
    <property type="entry name" value="MAJOR FACILITATOR SUPERFAMILY (MFS) PROFILE DOMAIN-CONTAINING PROTEIN"/>
    <property type="match status" value="1"/>
</dbReference>
<evidence type="ECO:0000256" key="2">
    <source>
        <dbReference type="ARBA" id="ARBA00022448"/>
    </source>
</evidence>
<evidence type="ECO:0000256" key="7">
    <source>
        <dbReference type="SAM" id="Phobius"/>
    </source>
</evidence>
<feature type="transmembrane region" description="Helical" evidence="7">
    <location>
        <begin position="83"/>
        <end position="105"/>
    </location>
</feature>
<dbReference type="PANTHER" id="PTHR43266">
    <property type="entry name" value="MACROLIDE-EFFLUX PROTEIN"/>
    <property type="match status" value="1"/>
</dbReference>
<evidence type="ECO:0000256" key="4">
    <source>
        <dbReference type="ARBA" id="ARBA00022692"/>
    </source>
</evidence>
<evidence type="ECO:0000256" key="6">
    <source>
        <dbReference type="ARBA" id="ARBA00023136"/>
    </source>
</evidence>
<feature type="domain" description="Major facilitator superfamily (MFS) profile" evidence="8">
    <location>
        <begin position="18"/>
        <end position="432"/>
    </location>
</feature>
<evidence type="ECO:0000313" key="9">
    <source>
        <dbReference type="EMBL" id="MBE4748685.1"/>
    </source>
</evidence>
<feature type="transmembrane region" description="Helical" evidence="7">
    <location>
        <begin position="231"/>
        <end position="252"/>
    </location>
</feature>
<dbReference type="CDD" id="cd06173">
    <property type="entry name" value="MFS_MefA_like"/>
    <property type="match status" value="1"/>
</dbReference>
<gene>
    <name evidence="9" type="ORF">G4177_10980</name>
</gene>
<comment type="caution">
    <text evidence="9">The sequence shown here is derived from an EMBL/GenBank/DDBJ whole genome shotgun (WGS) entry which is preliminary data.</text>
</comment>
<feature type="transmembrane region" description="Helical" evidence="7">
    <location>
        <begin position="316"/>
        <end position="341"/>
    </location>
</feature>
<keyword evidence="5 7" id="KW-1133">Transmembrane helix</keyword>
<feature type="transmembrane region" description="Helical" evidence="7">
    <location>
        <begin position="293"/>
        <end position="310"/>
    </location>
</feature>
<dbReference type="InterPro" id="IPR011701">
    <property type="entry name" value="MFS"/>
</dbReference>
<feature type="transmembrane region" description="Helical" evidence="7">
    <location>
        <begin position="20"/>
        <end position="45"/>
    </location>
</feature>
<dbReference type="PROSITE" id="PS50850">
    <property type="entry name" value="MFS"/>
    <property type="match status" value="1"/>
</dbReference>
<dbReference type="Pfam" id="PF07690">
    <property type="entry name" value="MFS_1"/>
    <property type="match status" value="1"/>
</dbReference>
<dbReference type="RefSeq" id="WP_193348057.1">
    <property type="nucleotide sequence ID" value="NZ_JAAIYO010000002.1"/>
</dbReference>
<accession>A0ABR9PLB1</accession>
<organism evidence="9 10">
    <name type="scientific">Corallococcus soli</name>
    <dbReference type="NCBI Taxonomy" id="2710757"/>
    <lineage>
        <taxon>Bacteria</taxon>
        <taxon>Pseudomonadati</taxon>
        <taxon>Myxococcota</taxon>
        <taxon>Myxococcia</taxon>
        <taxon>Myxococcales</taxon>
        <taxon>Cystobacterineae</taxon>
        <taxon>Myxococcaceae</taxon>
        <taxon>Corallococcus</taxon>
    </lineage>
</organism>
<comment type="subcellular location">
    <subcellularLocation>
        <location evidence="1">Cell membrane</location>
        <topology evidence="1">Multi-pass membrane protein</topology>
    </subcellularLocation>
</comment>
<dbReference type="InterPro" id="IPR020846">
    <property type="entry name" value="MFS_dom"/>
</dbReference>
<keyword evidence="6 7" id="KW-0472">Membrane</keyword>
<keyword evidence="10" id="KW-1185">Reference proteome</keyword>
<feature type="transmembrane region" description="Helical" evidence="7">
    <location>
        <begin position="177"/>
        <end position="196"/>
    </location>
</feature>
<feature type="transmembrane region" description="Helical" evidence="7">
    <location>
        <begin position="406"/>
        <end position="426"/>
    </location>
</feature>
<dbReference type="InterPro" id="IPR036259">
    <property type="entry name" value="MFS_trans_sf"/>
</dbReference>
<feature type="transmembrane region" description="Helical" evidence="7">
    <location>
        <begin position="353"/>
        <end position="372"/>
    </location>
</feature>
<evidence type="ECO:0000256" key="1">
    <source>
        <dbReference type="ARBA" id="ARBA00004651"/>
    </source>
</evidence>
<protein>
    <submittedName>
        <fullName evidence="9">MFS transporter</fullName>
    </submittedName>
</protein>
<dbReference type="EMBL" id="JAAIYO010000002">
    <property type="protein sequence ID" value="MBE4748685.1"/>
    <property type="molecule type" value="Genomic_DNA"/>
</dbReference>
<reference evidence="9 10" key="1">
    <citation type="submission" date="2020-02" db="EMBL/GenBank/DDBJ databases">
        <authorList>
            <person name="Babadi Z.K."/>
            <person name="Risdian C."/>
            <person name="Ebrahimipour G.H."/>
            <person name="Wink J."/>
        </authorList>
    </citation>
    <scope>NUCLEOTIDE SEQUENCE [LARGE SCALE GENOMIC DNA]</scope>
    <source>
        <strain evidence="9 10">ZKHCc1 1396</strain>
    </source>
</reference>
<feature type="transmembrane region" description="Helical" evidence="7">
    <location>
        <begin position="264"/>
        <end position="286"/>
    </location>
</feature>
<evidence type="ECO:0000259" key="8">
    <source>
        <dbReference type="PROSITE" id="PS50850"/>
    </source>
</evidence>
<evidence type="ECO:0000313" key="10">
    <source>
        <dbReference type="Proteomes" id="UP001516472"/>
    </source>
</evidence>
<keyword evidence="4 7" id="KW-0812">Transmembrane</keyword>
<proteinExistence type="predicted"/>
<dbReference type="SUPFAM" id="SSF103473">
    <property type="entry name" value="MFS general substrate transporter"/>
    <property type="match status" value="1"/>
</dbReference>
<feature type="transmembrane region" description="Helical" evidence="7">
    <location>
        <begin position="51"/>
        <end position="76"/>
    </location>
</feature>
<evidence type="ECO:0000256" key="5">
    <source>
        <dbReference type="ARBA" id="ARBA00022989"/>
    </source>
</evidence>
<dbReference type="Proteomes" id="UP001516472">
    <property type="component" value="Unassembled WGS sequence"/>
</dbReference>
<keyword evidence="2" id="KW-0813">Transport</keyword>
<sequence>MTTTATETEHPPTFPLAFAVLIWLGQCVSLLGSGLTSFALGVWMYETTGGVTRFALVMLSATLPAILLGPVAGALVDRWNRRWVLILSDSVAGLMSLVLATLLFSGNLQPWHAYVTTAVVSAASAFQQPAFSVLVSTVIPPQYLGRANGMVQLGLAASQLIAPLASASLMATIHLQGILVIDAVTFILGTMPLLLLRIPKRFLTTPVNEERPSLSDSVRAGARYLRTSPGLLVLIGLLATSNFFVGVVEVLVTPLVLSLSNVSALAALTTAGGIGLLVGSLAMSAWGSPRRMVHGILAVQLISGVLFILVGCVTSIPLLTGIAFCFFFSIPLVNGASQTLLQRKVPLELRGRVFAFTGTLTGAMLPLAYTLAGPLADRVFEPALRPGGALAALLGGFVGEGAGRGIAVMFILAGILTMLVTVFAALSRPLRGLDGPDAPPTGEVASSP</sequence>